<evidence type="ECO:0000256" key="1">
    <source>
        <dbReference type="ARBA" id="ARBA00009179"/>
    </source>
</evidence>
<dbReference type="PANTHER" id="PTHR32060">
    <property type="entry name" value="TAIL-SPECIFIC PROTEASE"/>
    <property type="match status" value="1"/>
</dbReference>
<dbReference type="CDD" id="cd07560">
    <property type="entry name" value="Peptidase_S41_CPP"/>
    <property type="match status" value="1"/>
</dbReference>
<dbReference type="GO" id="GO:0030288">
    <property type="term" value="C:outer membrane-bounded periplasmic space"/>
    <property type="evidence" value="ECO:0007669"/>
    <property type="project" value="TreeGrafter"/>
</dbReference>
<dbReference type="InterPro" id="IPR004447">
    <property type="entry name" value="Peptidase_S41A"/>
</dbReference>
<dbReference type="SMART" id="SM00228">
    <property type="entry name" value="PDZ"/>
    <property type="match status" value="1"/>
</dbReference>
<dbReference type="InterPro" id="IPR001478">
    <property type="entry name" value="PDZ"/>
</dbReference>
<dbReference type="GO" id="GO:0004175">
    <property type="term" value="F:endopeptidase activity"/>
    <property type="evidence" value="ECO:0007669"/>
    <property type="project" value="TreeGrafter"/>
</dbReference>
<evidence type="ECO:0000256" key="4">
    <source>
        <dbReference type="ARBA" id="ARBA00022825"/>
    </source>
</evidence>
<keyword evidence="3 5" id="KW-0378">Hydrolase</keyword>
<proteinExistence type="inferred from homology"/>
<gene>
    <name evidence="8" type="ORF">COT04_01475</name>
</gene>
<dbReference type="Proteomes" id="UP000229559">
    <property type="component" value="Unassembled WGS sequence"/>
</dbReference>
<dbReference type="PROSITE" id="PS50106">
    <property type="entry name" value="PDZ"/>
    <property type="match status" value="1"/>
</dbReference>
<keyword evidence="2 5" id="KW-0645">Protease</keyword>
<dbReference type="InterPro" id="IPR055210">
    <property type="entry name" value="CtpA/B_N"/>
</dbReference>
<dbReference type="Gene3D" id="3.30.750.44">
    <property type="match status" value="1"/>
</dbReference>
<evidence type="ECO:0000256" key="2">
    <source>
        <dbReference type="ARBA" id="ARBA00022670"/>
    </source>
</evidence>
<dbReference type="GO" id="GO:0008236">
    <property type="term" value="F:serine-type peptidase activity"/>
    <property type="evidence" value="ECO:0007669"/>
    <property type="project" value="UniProtKB-KW"/>
</dbReference>
<sequence length="408" mass="44374">MKLKLKLNLRSARLIIIVSLLVIVSGWSGFWLGTHQFQIDFSQKTSVKIDRKIPPDKQDVDFALFWDVWDRLEKDYLEKEDINPAQMVFGAIQGMVASLGDPYTVFLKPPENKEVKDDLNGSFEGVGIQLGYKDDQLAVIAPLKGTPADKAGVKAGDLILKINEESVSGLSADEAAQKIRGPKGSTVKLTLIHSGEKESYEVGIIRETIIVSSVEVDFLSSNGQTVAHLKLLKFGDRTAEEWGKAVNQIIDHQPQVAGVVLDLRNNPGGYLTGSVFIASEFLSSGIIVQQEQASGFKETYSVDRQGKLLTQPLVVLINEGSASASEIVAGSLRDHQRAEIVGAKSFGKGTIQEAEDLAGGAGLHITTARWLLPSGESINEVGLKPDVEVKDDSQTEIDEQLEKAIEVL</sequence>
<comment type="caution">
    <text evidence="8">The sequence shown here is derived from an EMBL/GenBank/DDBJ whole genome shotgun (WGS) entry which is preliminary data.</text>
</comment>
<evidence type="ECO:0000256" key="5">
    <source>
        <dbReference type="RuleBase" id="RU004404"/>
    </source>
</evidence>
<dbReference type="NCBIfam" id="TIGR00225">
    <property type="entry name" value="prc"/>
    <property type="match status" value="1"/>
</dbReference>
<evidence type="ECO:0000256" key="6">
    <source>
        <dbReference type="SAM" id="Phobius"/>
    </source>
</evidence>
<evidence type="ECO:0000259" key="7">
    <source>
        <dbReference type="PROSITE" id="PS50106"/>
    </source>
</evidence>
<reference evidence="9" key="1">
    <citation type="submission" date="2017-09" db="EMBL/GenBank/DDBJ databases">
        <title>Depth-based differentiation of microbial function through sediment-hosted aquifers and enrichment of novel symbionts in the deep terrestrial subsurface.</title>
        <authorList>
            <person name="Probst A.J."/>
            <person name="Ladd B."/>
            <person name="Jarett J.K."/>
            <person name="Geller-Mcgrath D.E."/>
            <person name="Sieber C.M.K."/>
            <person name="Emerson J.B."/>
            <person name="Anantharaman K."/>
            <person name="Thomas B.C."/>
            <person name="Malmstrom R."/>
            <person name="Stieglmeier M."/>
            <person name="Klingl A."/>
            <person name="Woyke T."/>
            <person name="Ryan C.M."/>
            <person name="Banfield J.F."/>
        </authorList>
    </citation>
    <scope>NUCLEOTIDE SEQUENCE [LARGE SCALE GENOMIC DNA]</scope>
</reference>
<dbReference type="SMART" id="SM00245">
    <property type="entry name" value="TSPc"/>
    <property type="match status" value="1"/>
</dbReference>
<keyword evidence="6" id="KW-0472">Membrane</keyword>
<comment type="similarity">
    <text evidence="1 5">Belongs to the peptidase S41A family.</text>
</comment>
<evidence type="ECO:0000313" key="9">
    <source>
        <dbReference type="Proteomes" id="UP000229559"/>
    </source>
</evidence>
<dbReference type="SUPFAM" id="SSF50156">
    <property type="entry name" value="PDZ domain-like"/>
    <property type="match status" value="1"/>
</dbReference>
<feature type="transmembrane region" description="Helical" evidence="6">
    <location>
        <begin position="12"/>
        <end position="33"/>
    </location>
</feature>
<keyword evidence="4 5" id="KW-0720">Serine protease</keyword>
<dbReference type="InterPro" id="IPR029045">
    <property type="entry name" value="ClpP/crotonase-like_dom_sf"/>
</dbReference>
<dbReference type="InterPro" id="IPR005151">
    <property type="entry name" value="Tail-specific_protease"/>
</dbReference>
<dbReference type="SUPFAM" id="SSF52096">
    <property type="entry name" value="ClpP/crotonase"/>
    <property type="match status" value="1"/>
</dbReference>
<dbReference type="GO" id="GO:0007165">
    <property type="term" value="P:signal transduction"/>
    <property type="evidence" value="ECO:0007669"/>
    <property type="project" value="TreeGrafter"/>
</dbReference>
<organism evidence="8 9">
    <name type="scientific">Candidatus Shapirobacteria bacterium CG07_land_8_20_14_0_80_39_12</name>
    <dbReference type="NCBI Taxonomy" id="1974480"/>
    <lineage>
        <taxon>Bacteria</taxon>
        <taxon>Candidatus Shapironibacteriota</taxon>
    </lineage>
</organism>
<dbReference type="AlphaFoldDB" id="A0A2M6YPZ1"/>
<dbReference type="CDD" id="cd06782">
    <property type="entry name" value="cpPDZ_CPP-like"/>
    <property type="match status" value="1"/>
</dbReference>
<protein>
    <submittedName>
        <fullName evidence="8">Peptidase S41</fullName>
    </submittedName>
</protein>
<feature type="domain" description="PDZ" evidence="7">
    <location>
        <begin position="112"/>
        <end position="180"/>
    </location>
</feature>
<name>A0A2M6YPZ1_9BACT</name>
<dbReference type="Gene3D" id="2.30.42.10">
    <property type="match status" value="1"/>
</dbReference>
<dbReference type="EMBL" id="PEXA01000045">
    <property type="protein sequence ID" value="PIU33184.1"/>
    <property type="molecule type" value="Genomic_DNA"/>
</dbReference>
<dbReference type="FunFam" id="2.30.42.10:FF:000063">
    <property type="entry name" value="Peptidase, S41 family"/>
    <property type="match status" value="1"/>
</dbReference>
<dbReference type="PANTHER" id="PTHR32060:SF30">
    <property type="entry name" value="CARBOXY-TERMINAL PROCESSING PROTEASE CTPA"/>
    <property type="match status" value="1"/>
</dbReference>
<dbReference type="Pfam" id="PF22694">
    <property type="entry name" value="CtpB_N-like"/>
    <property type="match status" value="1"/>
</dbReference>
<dbReference type="Pfam" id="PF03572">
    <property type="entry name" value="Peptidase_S41"/>
    <property type="match status" value="1"/>
</dbReference>
<dbReference type="GO" id="GO:0006508">
    <property type="term" value="P:proteolysis"/>
    <property type="evidence" value="ECO:0007669"/>
    <property type="project" value="UniProtKB-KW"/>
</dbReference>
<evidence type="ECO:0000313" key="8">
    <source>
        <dbReference type="EMBL" id="PIU33184.1"/>
    </source>
</evidence>
<keyword evidence="6" id="KW-1133">Transmembrane helix</keyword>
<dbReference type="InterPro" id="IPR036034">
    <property type="entry name" value="PDZ_sf"/>
</dbReference>
<dbReference type="Gene3D" id="3.90.226.10">
    <property type="entry name" value="2-enoyl-CoA Hydratase, Chain A, domain 1"/>
    <property type="match status" value="1"/>
</dbReference>
<evidence type="ECO:0000256" key="3">
    <source>
        <dbReference type="ARBA" id="ARBA00022801"/>
    </source>
</evidence>
<keyword evidence="6" id="KW-0812">Transmembrane</keyword>
<dbReference type="Pfam" id="PF00595">
    <property type="entry name" value="PDZ"/>
    <property type="match status" value="1"/>
</dbReference>
<accession>A0A2M6YPZ1</accession>